<name>A0A6J5NSD3_9CAUD</name>
<protein>
    <submittedName>
        <fullName evidence="1">Uncharacterized protein</fullName>
    </submittedName>
</protein>
<reference evidence="1" key="1">
    <citation type="submission" date="2020-04" db="EMBL/GenBank/DDBJ databases">
        <authorList>
            <person name="Chiriac C."/>
            <person name="Salcher M."/>
            <person name="Ghai R."/>
            <person name="Kavagutti S V."/>
        </authorList>
    </citation>
    <scope>NUCLEOTIDE SEQUENCE</scope>
</reference>
<organism evidence="1">
    <name type="scientific">uncultured Caudovirales phage</name>
    <dbReference type="NCBI Taxonomy" id="2100421"/>
    <lineage>
        <taxon>Viruses</taxon>
        <taxon>Duplodnaviria</taxon>
        <taxon>Heunggongvirae</taxon>
        <taxon>Uroviricota</taxon>
        <taxon>Caudoviricetes</taxon>
        <taxon>Peduoviridae</taxon>
        <taxon>Maltschvirus</taxon>
        <taxon>Maltschvirus maltsch</taxon>
    </lineage>
</organism>
<dbReference type="EMBL" id="LR796697">
    <property type="protein sequence ID" value="CAB4160201.1"/>
    <property type="molecule type" value="Genomic_DNA"/>
</dbReference>
<proteinExistence type="predicted"/>
<sequence>MNEETIVYQGDAQWHRPAYLKLVGNQVVFDCSDGEYGPIKFDINTLKRALYEHMNDDEDLYLSDWDVTLLDGLDDE</sequence>
<accession>A0A6J5NSD3</accession>
<evidence type="ECO:0000313" key="1">
    <source>
        <dbReference type="EMBL" id="CAB4160201.1"/>
    </source>
</evidence>
<gene>
    <name evidence="1" type="ORF">UFOVP723_99</name>
</gene>